<dbReference type="Proteomes" id="UP000301475">
    <property type="component" value="Chromosome"/>
</dbReference>
<reference evidence="1 2" key="1">
    <citation type="submission" date="2019-04" db="EMBL/GenBank/DDBJ databases">
        <authorList>
            <person name="Embree M."/>
            <person name="Gaffney J.R."/>
        </authorList>
    </citation>
    <scope>NUCLEOTIDE SEQUENCE [LARGE SCALE GENOMIC DNA]</scope>
    <source>
        <strain evidence="1 2">JE7A12</strain>
    </source>
</reference>
<accession>A0A4P8Y128</accession>
<dbReference type="OrthoDB" id="1999827at2"/>
<evidence type="ECO:0000313" key="1">
    <source>
        <dbReference type="EMBL" id="QCT06868.1"/>
    </source>
</evidence>
<evidence type="ECO:0000313" key="2">
    <source>
        <dbReference type="Proteomes" id="UP000301475"/>
    </source>
</evidence>
<dbReference type="EMBL" id="CP039381">
    <property type="protein sequence ID" value="QCT06868.1"/>
    <property type="molecule type" value="Genomic_DNA"/>
</dbReference>
<sequence length="220" mass="25308">MGSIKRMTGTSWHVNILSKKEEDNRRHKSRCVFYNKENGFCSKIVSRCPGSAHCKYYSENAQKSKTEQDKYVTQRAIPFQNKKNINVRDIVVPMYLSKKKYKSPIQIGHLIKHYEKFNELLGTVIVTIEDGKYQLVSGLPFLNAARALNLKEIAATYVESFNIRKVNSKKNFKINQWVENKSVGIGKIIKIDDSSLTVKYDNGSSKTYPIDNCSTFLYVF</sequence>
<dbReference type="RefSeq" id="WP_138156948.1">
    <property type="nucleotide sequence ID" value="NZ_CP039381.1"/>
</dbReference>
<proteinExistence type="predicted"/>
<dbReference type="KEGG" id="ruj:E5Z56_05590"/>
<organism evidence="1 2">
    <name type="scientific">Ruminococcus bovis</name>
    <dbReference type="NCBI Taxonomy" id="2564099"/>
    <lineage>
        <taxon>Bacteria</taxon>
        <taxon>Bacillati</taxon>
        <taxon>Bacillota</taxon>
        <taxon>Clostridia</taxon>
        <taxon>Eubacteriales</taxon>
        <taxon>Oscillospiraceae</taxon>
        <taxon>Ruminococcus</taxon>
    </lineage>
</organism>
<gene>
    <name evidence="1" type="ORF">E5Z56_05590</name>
</gene>
<protein>
    <submittedName>
        <fullName evidence="1">Uncharacterized protein</fullName>
    </submittedName>
</protein>
<dbReference type="AlphaFoldDB" id="A0A4P8Y128"/>
<keyword evidence="2" id="KW-1185">Reference proteome</keyword>
<name>A0A4P8Y128_9FIRM</name>